<gene>
    <name evidence="1" type="ORF">DESUT3_25710</name>
</gene>
<reference evidence="1 2" key="2">
    <citation type="journal article" date="2021" name="Int. J. Syst. Evol. Microbiol.">
        <title>Isolation and Polyphasic Characterization of Desulfuromonas versatilis sp. Nov., an Electrogenic Bacteria Capable of Versatile Metabolism Isolated from a Graphene Oxide-Reducing Enrichment Culture.</title>
        <authorList>
            <person name="Xie L."/>
            <person name="Yoshida N."/>
            <person name="Ishii S."/>
            <person name="Meng L."/>
        </authorList>
    </citation>
    <scope>NUCLEOTIDE SEQUENCE [LARGE SCALE GENOMIC DNA]</scope>
    <source>
        <strain evidence="1 2">NIT-T3</strain>
    </source>
</reference>
<dbReference type="RefSeq" id="WP_221248921.1">
    <property type="nucleotide sequence ID" value="NZ_AP024355.1"/>
</dbReference>
<protein>
    <submittedName>
        <fullName evidence="1">Uncharacterized protein</fullName>
    </submittedName>
</protein>
<dbReference type="Proteomes" id="UP001319827">
    <property type="component" value="Chromosome"/>
</dbReference>
<name>A0ABM8HXQ9_9BACT</name>
<evidence type="ECO:0000313" key="1">
    <source>
        <dbReference type="EMBL" id="BCR05502.1"/>
    </source>
</evidence>
<keyword evidence="2" id="KW-1185">Reference proteome</keyword>
<proteinExistence type="predicted"/>
<reference evidence="1 2" key="1">
    <citation type="journal article" date="2016" name="C (Basel)">
        <title>Selective Growth of and Electricity Production by Marine Exoelectrogenic Bacteria in Self-Aggregated Hydrogel of Microbially Reduced Graphene Oxide.</title>
        <authorList>
            <person name="Yoshida N."/>
            <person name="Goto Y."/>
            <person name="Miyata Y."/>
        </authorList>
    </citation>
    <scope>NUCLEOTIDE SEQUENCE [LARGE SCALE GENOMIC DNA]</scope>
    <source>
        <strain evidence="1 2">NIT-T3</strain>
    </source>
</reference>
<dbReference type="EMBL" id="AP024355">
    <property type="protein sequence ID" value="BCR05502.1"/>
    <property type="molecule type" value="Genomic_DNA"/>
</dbReference>
<sequence>MGLATMNLDPQKIYRLRSAPVTPAVPGELRRVDQVFFVGADLPTRPTLETIFESDCQCPVDLFWFDFSDDEAYLGAEELVRQIKRNFRGFVLGRFETPPAHGLIDRAYAAGLDLLEIPAEGQMPSLAGEAALEHACSVFPRWSVVGSLAAHPRSLPRLDALAERGVVPMLSLDDTGGEASEADLHDAFQGLARCWRKYRVALKPLRPLIELATPLVTPPRPRGLGALLDKVDDARLRTASDLRRQLRVREVEASFESAGL</sequence>
<evidence type="ECO:0000313" key="2">
    <source>
        <dbReference type="Proteomes" id="UP001319827"/>
    </source>
</evidence>
<organism evidence="1 2">
    <name type="scientific">Desulfuromonas versatilis</name>
    <dbReference type="NCBI Taxonomy" id="2802975"/>
    <lineage>
        <taxon>Bacteria</taxon>
        <taxon>Pseudomonadati</taxon>
        <taxon>Thermodesulfobacteriota</taxon>
        <taxon>Desulfuromonadia</taxon>
        <taxon>Desulfuromonadales</taxon>
        <taxon>Desulfuromonadaceae</taxon>
        <taxon>Desulfuromonas</taxon>
    </lineage>
</organism>
<accession>A0ABM8HXQ9</accession>